<dbReference type="EMBL" id="JAHLQT010026502">
    <property type="protein sequence ID" value="KAG7162986.1"/>
    <property type="molecule type" value="Genomic_DNA"/>
</dbReference>
<evidence type="ECO:0000313" key="2">
    <source>
        <dbReference type="Proteomes" id="UP000747542"/>
    </source>
</evidence>
<protein>
    <submittedName>
        <fullName evidence="1">Putative Transposable element Tc1 transposase-like 24</fullName>
    </submittedName>
</protein>
<dbReference type="InterPro" id="IPR036397">
    <property type="entry name" value="RNaseH_sf"/>
</dbReference>
<organism evidence="1 2">
    <name type="scientific">Homarus americanus</name>
    <name type="common">American lobster</name>
    <dbReference type="NCBI Taxonomy" id="6706"/>
    <lineage>
        <taxon>Eukaryota</taxon>
        <taxon>Metazoa</taxon>
        <taxon>Ecdysozoa</taxon>
        <taxon>Arthropoda</taxon>
        <taxon>Crustacea</taxon>
        <taxon>Multicrustacea</taxon>
        <taxon>Malacostraca</taxon>
        <taxon>Eumalacostraca</taxon>
        <taxon>Eucarida</taxon>
        <taxon>Decapoda</taxon>
        <taxon>Pleocyemata</taxon>
        <taxon>Astacidea</taxon>
        <taxon>Nephropoidea</taxon>
        <taxon>Nephropidae</taxon>
        <taxon>Homarus</taxon>
    </lineage>
</organism>
<comment type="caution">
    <text evidence="1">The sequence shown here is derived from an EMBL/GenBank/DDBJ whole genome shotgun (WGS) entry which is preliminary data.</text>
</comment>
<dbReference type="Proteomes" id="UP000747542">
    <property type="component" value="Unassembled WGS sequence"/>
</dbReference>
<name>A0A8J5JV39_HOMAM</name>
<proteinExistence type="predicted"/>
<evidence type="ECO:0000313" key="1">
    <source>
        <dbReference type="EMBL" id="KAG7162986.1"/>
    </source>
</evidence>
<reference evidence="1" key="1">
    <citation type="journal article" date="2021" name="Sci. Adv.">
        <title>The American lobster genome reveals insights on longevity, neural, and immune adaptations.</title>
        <authorList>
            <person name="Polinski J.M."/>
            <person name="Zimin A.V."/>
            <person name="Clark K.F."/>
            <person name="Kohn A.B."/>
            <person name="Sadowski N."/>
            <person name="Timp W."/>
            <person name="Ptitsyn A."/>
            <person name="Khanna P."/>
            <person name="Romanova D.Y."/>
            <person name="Williams P."/>
            <person name="Greenwood S.J."/>
            <person name="Moroz L.L."/>
            <person name="Walt D.R."/>
            <person name="Bodnar A.G."/>
        </authorList>
    </citation>
    <scope>NUCLEOTIDE SEQUENCE</scope>
    <source>
        <strain evidence="1">GMGI-L3</strain>
    </source>
</reference>
<keyword evidence="2" id="KW-1185">Reference proteome</keyword>
<sequence length="108" mass="12510">MKIKKTTPPTERAAIIAAIRNNPFSNRVATREALHLAGIQHRVPAIKERLTDQHHSGHLQFVQQYVGKGLEFWSRVVFTDEKTFASTNHGKIHLWKPNRLTYYQVHND</sequence>
<accession>A0A8J5JV39</accession>
<dbReference type="AlphaFoldDB" id="A0A8J5JV39"/>
<dbReference type="GO" id="GO:0003676">
    <property type="term" value="F:nucleic acid binding"/>
    <property type="evidence" value="ECO:0007669"/>
    <property type="project" value="InterPro"/>
</dbReference>
<gene>
    <name evidence="1" type="primary">tc1a-L24</name>
    <name evidence="1" type="ORF">Hamer_G002022</name>
</gene>
<dbReference type="Gene3D" id="3.30.420.10">
    <property type="entry name" value="Ribonuclease H-like superfamily/Ribonuclease H"/>
    <property type="match status" value="1"/>
</dbReference>